<name>A0A6J6GU14_9ZZZZ</name>
<proteinExistence type="predicted"/>
<evidence type="ECO:0000256" key="1">
    <source>
        <dbReference type="SAM" id="MobiDB-lite"/>
    </source>
</evidence>
<dbReference type="AlphaFoldDB" id="A0A6J6GU14"/>
<dbReference type="EMBL" id="CAEZZV010000126">
    <property type="protein sequence ID" value="CAB4783314.1"/>
    <property type="molecule type" value="Genomic_DNA"/>
</dbReference>
<sequence length="77" mass="8798">MEELIKMTDLWNHIKVVLLWRRVGHPLQGAGIPRIVGSQSTLLHLVCVKNVDEEQQNADTQDERTDGRNLVPKTKVE</sequence>
<dbReference type="EMBL" id="CAEZUK010000165">
    <property type="protein sequence ID" value="CAB4604862.1"/>
    <property type="molecule type" value="Genomic_DNA"/>
</dbReference>
<accession>A0A6J6GU14</accession>
<evidence type="ECO:0000313" key="3">
    <source>
        <dbReference type="EMBL" id="CAB4783314.1"/>
    </source>
</evidence>
<feature type="region of interest" description="Disordered" evidence="1">
    <location>
        <begin position="54"/>
        <end position="77"/>
    </location>
</feature>
<organism evidence="2">
    <name type="scientific">freshwater metagenome</name>
    <dbReference type="NCBI Taxonomy" id="449393"/>
    <lineage>
        <taxon>unclassified sequences</taxon>
        <taxon>metagenomes</taxon>
        <taxon>ecological metagenomes</taxon>
    </lineage>
</organism>
<reference evidence="2" key="1">
    <citation type="submission" date="2020-05" db="EMBL/GenBank/DDBJ databases">
        <authorList>
            <person name="Chiriac C."/>
            <person name="Salcher M."/>
            <person name="Ghai R."/>
            <person name="Kavagutti S V."/>
        </authorList>
    </citation>
    <scope>NUCLEOTIDE SEQUENCE</scope>
</reference>
<protein>
    <submittedName>
        <fullName evidence="2">Unannotated protein</fullName>
    </submittedName>
</protein>
<gene>
    <name evidence="2" type="ORF">UFOPK1820_00989</name>
    <name evidence="3" type="ORF">UFOPK2921_00996</name>
</gene>
<evidence type="ECO:0000313" key="2">
    <source>
        <dbReference type="EMBL" id="CAB4604862.1"/>
    </source>
</evidence>